<evidence type="ECO:0000313" key="8">
    <source>
        <dbReference type="EMBL" id="KAH6693889.1"/>
    </source>
</evidence>
<dbReference type="EMBL" id="JAGSXJ010000003">
    <property type="protein sequence ID" value="KAH6693889.1"/>
    <property type="molecule type" value="Genomic_DNA"/>
</dbReference>
<dbReference type="GO" id="GO:0022857">
    <property type="term" value="F:transmembrane transporter activity"/>
    <property type="evidence" value="ECO:0007669"/>
    <property type="project" value="InterPro"/>
</dbReference>
<feature type="transmembrane region" description="Helical" evidence="6">
    <location>
        <begin position="367"/>
        <end position="388"/>
    </location>
</feature>
<feature type="transmembrane region" description="Helical" evidence="6">
    <location>
        <begin position="300"/>
        <end position="323"/>
    </location>
</feature>
<dbReference type="InterPro" id="IPR011701">
    <property type="entry name" value="MFS"/>
</dbReference>
<keyword evidence="5 6" id="KW-0472">Membrane</keyword>
<dbReference type="AlphaFoldDB" id="A0A9P8VLB4"/>
<feature type="domain" description="Major facilitator superfamily (MFS) profile" evidence="7">
    <location>
        <begin position="1"/>
        <end position="389"/>
    </location>
</feature>
<keyword evidence="4 6" id="KW-1133">Transmembrane helix</keyword>
<dbReference type="PANTHER" id="PTHR43791:SF49">
    <property type="entry name" value="TRANSPORTER, PUTATIVE (AFU_ORTHOLOGUE AFUA_4G04250)-RELATED"/>
    <property type="match status" value="1"/>
</dbReference>
<dbReference type="OrthoDB" id="3639251at2759"/>
<feature type="transmembrane region" description="Helical" evidence="6">
    <location>
        <begin position="246"/>
        <end position="265"/>
    </location>
</feature>
<feature type="transmembrane region" description="Helical" evidence="6">
    <location>
        <begin position="105"/>
        <end position="129"/>
    </location>
</feature>
<feature type="transmembrane region" description="Helical" evidence="6">
    <location>
        <begin position="271"/>
        <end position="293"/>
    </location>
</feature>
<dbReference type="SUPFAM" id="SSF103473">
    <property type="entry name" value="MFS general substrate transporter"/>
    <property type="match status" value="1"/>
</dbReference>
<feature type="transmembrane region" description="Helical" evidence="6">
    <location>
        <begin position="141"/>
        <end position="163"/>
    </location>
</feature>
<evidence type="ECO:0000256" key="5">
    <source>
        <dbReference type="ARBA" id="ARBA00023136"/>
    </source>
</evidence>
<proteinExistence type="predicted"/>
<dbReference type="PANTHER" id="PTHR43791">
    <property type="entry name" value="PERMEASE-RELATED"/>
    <property type="match status" value="1"/>
</dbReference>
<feature type="non-terminal residue" evidence="8">
    <location>
        <position position="405"/>
    </location>
</feature>
<dbReference type="GO" id="GO:0016020">
    <property type="term" value="C:membrane"/>
    <property type="evidence" value="ECO:0007669"/>
    <property type="project" value="UniProtKB-SubCell"/>
</dbReference>
<name>A0A9P8VLB4_9PEZI</name>
<feature type="transmembrane region" description="Helical" evidence="6">
    <location>
        <begin position="78"/>
        <end position="99"/>
    </location>
</feature>
<comment type="subcellular location">
    <subcellularLocation>
        <location evidence="1">Membrane</location>
        <topology evidence="1">Multi-pass membrane protein</topology>
    </subcellularLocation>
</comment>
<reference evidence="8" key="1">
    <citation type="journal article" date="2021" name="Nat. Commun.">
        <title>Genetic determinants of endophytism in the Arabidopsis root mycobiome.</title>
        <authorList>
            <person name="Mesny F."/>
            <person name="Miyauchi S."/>
            <person name="Thiergart T."/>
            <person name="Pickel B."/>
            <person name="Atanasova L."/>
            <person name="Karlsson M."/>
            <person name="Huettel B."/>
            <person name="Barry K.W."/>
            <person name="Haridas S."/>
            <person name="Chen C."/>
            <person name="Bauer D."/>
            <person name="Andreopoulos W."/>
            <person name="Pangilinan J."/>
            <person name="LaButti K."/>
            <person name="Riley R."/>
            <person name="Lipzen A."/>
            <person name="Clum A."/>
            <person name="Drula E."/>
            <person name="Henrissat B."/>
            <person name="Kohler A."/>
            <person name="Grigoriev I.V."/>
            <person name="Martin F.M."/>
            <person name="Hacquard S."/>
        </authorList>
    </citation>
    <scope>NUCLEOTIDE SEQUENCE</scope>
    <source>
        <strain evidence="8">MPI-SDFR-AT-0117</strain>
    </source>
</reference>
<feature type="transmembrane region" description="Helical" evidence="6">
    <location>
        <begin position="213"/>
        <end position="239"/>
    </location>
</feature>
<dbReference type="InterPro" id="IPR036259">
    <property type="entry name" value="MFS_trans_sf"/>
</dbReference>
<dbReference type="Gene3D" id="1.20.1250.20">
    <property type="entry name" value="MFS general substrate transporter like domains"/>
    <property type="match status" value="2"/>
</dbReference>
<evidence type="ECO:0000256" key="2">
    <source>
        <dbReference type="ARBA" id="ARBA00022448"/>
    </source>
</evidence>
<feature type="transmembrane region" description="Helical" evidence="6">
    <location>
        <begin position="335"/>
        <end position="355"/>
    </location>
</feature>
<accession>A0A9P8VLB4</accession>
<evidence type="ECO:0000256" key="4">
    <source>
        <dbReference type="ARBA" id="ARBA00022989"/>
    </source>
</evidence>
<feature type="transmembrane region" description="Helical" evidence="6">
    <location>
        <begin position="49"/>
        <end position="66"/>
    </location>
</feature>
<gene>
    <name evidence="8" type="ORF">F5X68DRAFT_129125</name>
</gene>
<keyword evidence="2" id="KW-0813">Transport</keyword>
<comment type="caution">
    <text evidence="8">The sequence shown here is derived from an EMBL/GenBank/DDBJ whole genome shotgun (WGS) entry which is preliminary data.</text>
</comment>
<dbReference type="PROSITE" id="PS50850">
    <property type="entry name" value="MFS"/>
    <property type="match status" value="1"/>
</dbReference>
<dbReference type="Proteomes" id="UP000770015">
    <property type="component" value="Unassembled WGS sequence"/>
</dbReference>
<dbReference type="Pfam" id="PF07690">
    <property type="entry name" value="MFS_1"/>
    <property type="match status" value="1"/>
</dbReference>
<organism evidence="8 9">
    <name type="scientific">Plectosphaerella plurivora</name>
    <dbReference type="NCBI Taxonomy" id="936078"/>
    <lineage>
        <taxon>Eukaryota</taxon>
        <taxon>Fungi</taxon>
        <taxon>Dikarya</taxon>
        <taxon>Ascomycota</taxon>
        <taxon>Pezizomycotina</taxon>
        <taxon>Sordariomycetes</taxon>
        <taxon>Hypocreomycetidae</taxon>
        <taxon>Glomerellales</taxon>
        <taxon>Plectosphaerellaceae</taxon>
        <taxon>Plectosphaerella</taxon>
    </lineage>
</organism>
<evidence type="ECO:0000313" key="9">
    <source>
        <dbReference type="Proteomes" id="UP000770015"/>
    </source>
</evidence>
<evidence type="ECO:0000256" key="6">
    <source>
        <dbReference type="SAM" id="Phobius"/>
    </source>
</evidence>
<feature type="transmembrane region" description="Helical" evidence="6">
    <location>
        <begin position="19"/>
        <end position="37"/>
    </location>
</feature>
<protein>
    <submittedName>
        <fullName evidence="8">Major facilitator superfamily domain-containing protein</fullName>
    </submittedName>
</protein>
<keyword evidence="9" id="KW-1185">Reference proteome</keyword>
<sequence>HSDTGDDLMQTLRLTSHEYIIALMLFLIAYSVFEPASNLALKIFSPTRWLGFLIICFGAFCTAIAATNNFASVSALRFLLGAFEAGVFPGIIYYISFWYKPEERALRIAGFLCSATLAGAFGGCIAYGVGYMNGTGGLQAWRWLFILEGIPSIIFGFLVFFFLPSYPESCNFLTDEEKSLQARRIGEMGQKKQKLTWTDAKATLLDTRLLVHYLAYTGAGCLIASLSLFAPTIVLGLGFEGLRAQLFTVPPYVAAFLSTVGAAAISDRFKLRGPVIGTSMLICSVGFIVLGMSQRSGRRLVYIFLIISTSGAFAGLPSMNAWIGDNVTNTTAMSLATALNIAFSGPGQIIGVWIYRPQDRPFYSLGHGVNAGFAVLTTCISFSLSYHYHRMNAAGKTVNGRPWMK</sequence>
<dbReference type="InterPro" id="IPR020846">
    <property type="entry name" value="MFS_dom"/>
</dbReference>
<evidence type="ECO:0000256" key="3">
    <source>
        <dbReference type="ARBA" id="ARBA00022692"/>
    </source>
</evidence>
<keyword evidence="3 6" id="KW-0812">Transmembrane</keyword>
<evidence type="ECO:0000256" key="1">
    <source>
        <dbReference type="ARBA" id="ARBA00004141"/>
    </source>
</evidence>
<evidence type="ECO:0000259" key="7">
    <source>
        <dbReference type="PROSITE" id="PS50850"/>
    </source>
</evidence>